<protein>
    <submittedName>
        <fullName evidence="1">Uncharacterized protein</fullName>
    </submittedName>
</protein>
<sequence>MTEPVNPAHAGHEHDDRMLHAEFLVLRLHGCRFLRLREGLGEHVTADHGDTVDYDDLRTVDWTADLVELPVRYSDSHGSDLDVVNQQYLIETFGAKVFVHLRDDRDGARGIGLPVCRPLPGDDADNSALDRLTKELERLRVVGLLDEDRHSQYVDTLADSAWRSHLRAEVITTLRTLAPDSEEDRAVVAAGLDADDPIGETYFGFEGNEWIAVTPYRVRNGRHHDAVMHVATTLFGWEV</sequence>
<dbReference type="EMBL" id="VFPP01000001">
    <property type="protein sequence ID" value="TQM83252.1"/>
    <property type="molecule type" value="Genomic_DNA"/>
</dbReference>
<dbReference type="Proteomes" id="UP000316628">
    <property type="component" value="Unassembled WGS sequence"/>
</dbReference>
<evidence type="ECO:0000313" key="1">
    <source>
        <dbReference type="EMBL" id="TQM83252.1"/>
    </source>
</evidence>
<gene>
    <name evidence="1" type="ORF">FHX81_5670</name>
</gene>
<dbReference type="RefSeq" id="WP_141981030.1">
    <property type="nucleotide sequence ID" value="NZ_VFPP01000001.1"/>
</dbReference>
<accession>A0A543JK72</accession>
<organism evidence="1 2">
    <name type="scientific">Saccharothrix saharensis</name>
    <dbReference type="NCBI Taxonomy" id="571190"/>
    <lineage>
        <taxon>Bacteria</taxon>
        <taxon>Bacillati</taxon>
        <taxon>Actinomycetota</taxon>
        <taxon>Actinomycetes</taxon>
        <taxon>Pseudonocardiales</taxon>
        <taxon>Pseudonocardiaceae</taxon>
        <taxon>Saccharothrix</taxon>
    </lineage>
</organism>
<dbReference type="AlphaFoldDB" id="A0A543JK72"/>
<name>A0A543JK72_9PSEU</name>
<proteinExistence type="predicted"/>
<reference evidence="1 2" key="1">
    <citation type="submission" date="2019-06" db="EMBL/GenBank/DDBJ databases">
        <title>Sequencing the genomes of 1000 actinobacteria strains.</title>
        <authorList>
            <person name="Klenk H.-P."/>
        </authorList>
    </citation>
    <scope>NUCLEOTIDE SEQUENCE [LARGE SCALE GENOMIC DNA]</scope>
    <source>
        <strain evidence="1 2">DSM 45456</strain>
    </source>
</reference>
<comment type="caution">
    <text evidence="1">The sequence shown here is derived from an EMBL/GenBank/DDBJ whole genome shotgun (WGS) entry which is preliminary data.</text>
</comment>
<dbReference type="OrthoDB" id="3617323at2"/>
<keyword evidence="2" id="KW-1185">Reference proteome</keyword>
<evidence type="ECO:0000313" key="2">
    <source>
        <dbReference type="Proteomes" id="UP000316628"/>
    </source>
</evidence>